<sequence>MSMRSIILAQIAASEIRSNKIPKPTLSKSFGENSYRQFRPRRLQKYENWYLASYEFHNDGLAKYFTENDKNCFALGGFLIPVDVSPIENAESDHFVPPERWSNLSDVTAFEEFVQCYSELRTCSLRTIDEMIANEETSSEEEENCTKKPLPSFQQVLAGFNTIQEYHYHTIQEYLMMKLRWHF</sequence>
<dbReference type="AlphaFoldDB" id="A0A4Y2I3D0"/>
<proteinExistence type="predicted"/>
<evidence type="ECO:0000313" key="1">
    <source>
        <dbReference type="EMBL" id="GBM71686.1"/>
    </source>
</evidence>
<gene>
    <name evidence="1" type="ORF">AVEN_127057_1</name>
</gene>
<comment type="caution">
    <text evidence="1">The sequence shown here is derived from an EMBL/GenBank/DDBJ whole genome shotgun (WGS) entry which is preliminary data.</text>
</comment>
<name>A0A4Y2I3D0_ARAVE</name>
<protein>
    <submittedName>
        <fullName evidence="1">Uncharacterized protein</fullName>
    </submittedName>
</protein>
<dbReference type="Proteomes" id="UP000499080">
    <property type="component" value="Unassembled WGS sequence"/>
</dbReference>
<organism evidence="1 2">
    <name type="scientific">Araneus ventricosus</name>
    <name type="common">Orbweaver spider</name>
    <name type="synonym">Epeira ventricosa</name>
    <dbReference type="NCBI Taxonomy" id="182803"/>
    <lineage>
        <taxon>Eukaryota</taxon>
        <taxon>Metazoa</taxon>
        <taxon>Ecdysozoa</taxon>
        <taxon>Arthropoda</taxon>
        <taxon>Chelicerata</taxon>
        <taxon>Arachnida</taxon>
        <taxon>Araneae</taxon>
        <taxon>Araneomorphae</taxon>
        <taxon>Entelegynae</taxon>
        <taxon>Araneoidea</taxon>
        <taxon>Araneidae</taxon>
        <taxon>Araneus</taxon>
    </lineage>
</organism>
<evidence type="ECO:0000313" key="2">
    <source>
        <dbReference type="Proteomes" id="UP000499080"/>
    </source>
</evidence>
<dbReference type="EMBL" id="BGPR01002327">
    <property type="protein sequence ID" value="GBM71686.1"/>
    <property type="molecule type" value="Genomic_DNA"/>
</dbReference>
<keyword evidence="2" id="KW-1185">Reference proteome</keyword>
<reference evidence="1 2" key="1">
    <citation type="journal article" date="2019" name="Sci. Rep.">
        <title>Orb-weaving spider Araneus ventricosus genome elucidates the spidroin gene catalogue.</title>
        <authorList>
            <person name="Kono N."/>
            <person name="Nakamura H."/>
            <person name="Ohtoshi R."/>
            <person name="Moran D.A.P."/>
            <person name="Shinohara A."/>
            <person name="Yoshida Y."/>
            <person name="Fujiwara M."/>
            <person name="Mori M."/>
            <person name="Tomita M."/>
            <person name="Arakawa K."/>
        </authorList>
    </citation>
    <scope>NUCLEOTIDE SEQUENCE [LARGE SCALE GENOMIC DNA]</scope>
</reference>
<accession>A0A4Y2I3D0</accession>